<keyword evidence="2" id="KW-1185">Reference proteome</keyword>
<protein>
    <submittedName>
        <fullName evidence="1">Uncharacterized protein</fullName>
    </submittedName>
</protein>
<evidence type="ECO:0000313" key="2">
    <source>
        <dbReference type="Proteomes" id="UP000478571"/>
    </source>
</evidence>
<gene>
    <name evidence="1" type="ORF">GTG28_20735</name>
</gene>
<accession>A0A6L8LZT1</accession>
<proteinExistence type="predicted"/>
<evidence type="ECO:0000313" key="1">
    <source>
        <dbReference type="EMBL" id="MYM61631.1"/>
    </source>
</evidence>
<dbReference type="AlphaFoldDB" id="A0A6L8LZT1"/>
<sequence>MSGVSKTIVRGADRWDSGLPFVIEHVRVGSASYRKWSNGFLEIWGKFHACNDGTARVAGSQRVNFPLQFTDHSSIVVSGGLINCTSSYELNLGADREAVSYFRAHMTDKNSGQSIGSGHSEFAQYYASGY</sequence>
<organism evidence="1 2">
    <name type="scientific">Vibrio tetraodonis subsp. pristinus</name>
    <dbReference type="NCBI Taxonomy" id="2695891"/>
    <lineage>
        <taxon>Bacteria</taxon>
        <taxon>Pseudomonadati</taxon>
        <taxon>Pseudomonadota</taxon>
        <taxon>Gammaproteobacteria</taxon>
        <taxon>Vibrionales</taxon>
        <taxon>Vibrionaceae</taxon>
        <taxon>Vibrio</taxon>
    </lineage>
</organism>
<name>A0A6L8LZT1_9VIBR</name>
<reference evidence="1 2" key="1">
    <citation type="submission" date="2020-01" db="EMBL/GenBank/DDBJ databases">
        <title>Draft Genome Sequence of Vibrio sp. strain OCN044, Isolated from a Healthy Coral at Palmyra Atoll.</title>
        <authorList>
            <person name="Videau P."/>
            <person name="Loughran R."/>
            <person name="Esquivel A."/>
            <person name="Deadmond M."/>
            <person name="Paddock B.E."/>
            <person name="Saw J.H."/>
            <person name="Ushijima B."/>
        </authorList>
    </citation>
    <scope>NUCLEOTIDE SEQUENCE [LARGE SCALE GENOMIC DNA]</scope>
    <source>
        <strain evidence="1 2">OCN044</strain>
    </source>
</reference>
<dbReference type="EMBL" id="WWEU01000017">
    <property type="protein sequence ID" value="MYM61631.1"/>
    <property type="molecule type" value="Genomic_DNA"/>
</dbReference>
<comment type="caution">
    <text evidence="1">The sequence shown here is derived from an EMBL/GenBank/DDBJ whole genome shotgun (WGS) entry which is preliminary data.</text>
</comment>
<dbReference type="Proteomes" id="UP000478571">
    <property type="component" value="Unassembled WGS sequence"/>
</dbReference>
<dbReference type="RefSeq" id="WP_160933171.1">
    <property type="nucleotide sequence ID" value="NZ_WWEU01000017.1"/>
</dbReference>